<proteinExistence type="predicted"/>
<feature type="transmembrane region" description="Helical" evidence="1">
    <location>
        <begin position="73"/>
        <end position="93"/>
    </location>
</feature>
<keyword evidence="1" id="KW-0812">Transmembrane</keyword>
<reference evidence="3 4" key="1">
    <citation type="submission" date="2017-04" db="EMBL/GenBank/DDBJ databases">
        <title>Genomic insights into metabolism of Thermodesulfobium acidiphilum.</title>
        <authorList>
            <person name="Toshchakov S.V."/>
            <person name="Frolov E.N."/>
            <person name="Kublanov I.V."/>
            <person name="Samarov N.I."/>
            <person name="Novikov A."/>
            <person name="Lebedinsky A.V."/>
            <person name="Bonch-Osmolovskaya E.A."/>
            <person name="Chernyh N.A."/>
        </authorList>
    </citation>
    <scope>NUCLEOTIDE SEQUENCE [LARGE SCALE GENOMIC DNA]</scope>
    <source>
        <strain evidence="3 4">3127-1</strain>
    </source>
</reference>
<dbReference type="KEGG" id="taci:TDSAC_1535"/>
<protein>
    <recommendedName>
        <fullName evidence="2">Nucleoside transporter/FeoB GTPase Gate domain-containing protein</fullName>
    </recommendedName>
</protein>
<dbReference type="EMBL" id="CP020921">
    <property type="protein sequence ID" value="AWB10874.1"/>
    <property type="molecule type" value="Genomic_DNA"/>
</dbReference>
<dbReference type="RefSeq" id="WP_199919768.1">
    <property type="nucleotide sequence ID" value="NZ_CP020921.1"/>
</dbReference>
<dbReference type="AlphaFoldDB" id="A0A2R4W298"/>
<feature type="transmembrane region" description="Helical" evidence="1">
    <location>
        <begin position="100"/>
        <end position="119"/>
    </location>
</feature>
<name>A0A2R4W298_THEAF</name>
<keyword evidence="1" id="KW-1133">Transmembrane helix</keyword>
<dbReference type="Pfam" id="PF07670">
    <property type="entry name" value="Gate"/>
    <property type="match status" value="1"/>
</dbReference>
<keyword evidence="1" id="KW-0472">Membrane</keyword>
<evidence type="ECO:0000259" key="2">
    <source>
        <dbReference type="Pfam" id="PF07670"/>
    </source>
</evidence>
<dbReference type="Proteomes" id="UP000244792">
    <property type="component" value="Chromosome"/>
</dbReference>
<feature type="transmembrane region" description="Helical" evidence="1">
    <location>
        <begin position="125"/>
        <end position="149"/>
    </location>
</feature>
<gene>
    <name evidence="3" type="ORF">TDSAC_1535</name>
</gene>
<feature type="domain" description="Nucleoside transporter/FeoB GTPase Gate" evidence="2">
    <location>
        <begin position="29"/>
        <end position="120"/>
    </location>
</feature>
<evidence type="ECO:0000313" key="4">
    <source>
        <dbReference type="Proteomes" id="UP000244792"/>
    </source>
</evidence>
<keyword evidence="4" id="KW-1185">Reference proteome</keyword>
<evidence type="ECO:0000256" key="1">
    <source>
        <dbReference type="SAM" id="Phobius"/>
    </source>
</evidence>
<organism evidence="3 4">
    <name type="scientific">Thermodesulfobium acidiphilum</name>
    <dbReference type="NCBI Taxonomy" id="1794699"/>
    <lineage>
        <taxon>Bacteria</taxon>
        <taxon>Pseudomonadati</taxon>
        <taxon>Thermodesulfobiota</taxon>
        <taxon>Thermodesulfobiia</taxon>
        <taxon>Thermodesulfobiales</taxon>
        <taxon>Thermodesulfobiaceae</taxon>
        <taxon>Thermodesulfobium</taxon>
    </lineage>
</organism>
<sequence length="150" mass="16850">MFDIIIYMDKSYLLEGVKVGFNRGLITTFNLVKIVVPVFFVVTILKATPFIYYLNILFSPFMKYFGLPGEASLVLITGYILNIYSAVGVIMGLTFNPREITILATMVLIAHSLILEGVICSKIGINPFFITIFRILTSFIAGFCLNIMLR</sequence>
<feature type="transmembrane region" description="Helical" evidence="1">
    <location>
        <begin position="31"/>
        <end position="53"/>
    </location>
</feature>
<dbReference type="InterPro" id="IPR011642">
    <property type="entry name" value="Gate_dom"/>
</dbReference>
<evidence type="ECO:0000313" key="3">
    <source>
        <dbReference type="EMBL" id="AWB10874.1"/>
    </source>
</evidence>
<accession>A0A2R4W298</accession>